<evidence type="ECO:0000313" key="1">
    <source>
        <dbReference type="EMBL" id="TRL38171.1"/>
    </source>
</evidence>
<keyword evidence="2" id="KW-1185">Reference proteome</keyword>
<organism evidence="1 2">
    <name type="scientific">Rhizobium straminoryzae</name>
    <dbReference type="NCBI Taxonomy" id="1387186"/>
    <lineage>
        <taxon>Bacteria</taxon>
        <taxon>Pseudomonadati</taxon>
        <taxon>Pseudomonadota</taxon>
        <taxon>Alphaproteobacteria</taxon>
        <taxon>Hyphomicrobiales</taxon>
        <taxon>Rhizobiaceae</taxon>
        <taxon>Rhizobium/Agrobacterium group</taxon>
        <taxon>Rhizobium</taxon>
    </lineage>
</organism>
<dbReference type="RefSeq" id="WP_143125696.1">
    <property type="nucleotide sequence ID" value="NZ_VJMG01000035.1"/>
</dbReference>
<evidence type="ECO:0000313" key="2">
    <source>
        <dbReference type="Proteomes" id="UP000316801"/>
    </source>
</evidence>
<gene>
    <name evidence="1" type="ORF">FNA46_13315</name>
</gene>
<proteinExistence type="predicted"/>
<name>A0A549T8G7_9HYPH</name>
<comment type="caution">
    <text evidence="1">The sequence shown here is derived from an EMBL/GenBank/DDBJ whole genome shotgun (WGS) entry which is preliminary data.</text>
</comment>
<sequence length="79" mass="8333">MPLKITRGRCVLSGAATIEDAEPLLGWLAGHPAKAVDISAATYLHTAVLQVIAASGFRMKGEPADRFSAEAIASLKNRE</sequence>
<accession>A0A549T8G7</accession>
<protein>
    <recommendedName>
        <fullName evidence="3">STAS domain-containing protein</fullName>
    </recommendedName>
</protein>
<dbReference type="EMBL" id="VJMG01000035">
    <property type="protein sequence ID" value="TRL38171.1"/>
    <property type="molecule type" value="Genomic_DNA"/>
</dbReference>
<reference evidence="1 2" key="1">
    <citation type="submission" date="2019-07" db="EMBL/GenBank/DDBJ databases">
        <title>Ln-dependent methylotrophs.</title>
        <authorList>
            <person name="Tani A."/>
        </authorList>
    </citation>
    <scope>NUCLEOTIDE SEQUENCE [LARGE SCALE GENOMIC DNA]</scope>
    <source>
        <strain evidence="1 2">SM12</strain>
    </source>
</reference>
<dbReference type="AlphaFoldDB" id="A0A549T8G7"/>
<dbReference type="Proteomes" id="UP000316801">
    <property type="component" value="Unassembled WGS sequence"/>
</dbReference>
<evidence type="ECO:0008006" key="3">
    <source>
        <dbReference type="Google" id="ProtNLM"/>
    </source>
</evidence>